<reference evidence="4" key="1">
    <citation type="submission" date="2022-11" db="UniProtKB">
        <authorList>
            <consortium name="WormBaseParasite"/>
        </authorList>
    </citation>
    <scope>IDENTIFICATION</scope>
</reference>
<dbReference type="Gene3D" id="2.30.29.30">
    <property type="entry name" value="Pleckstrin-homology domain (PH domain)/Phosphotyrosine-binding domain (PTB)"/>
    <property type="match status" value="1"/>
</dbReference>
<organism evidence="3 4">
    <name type="scientific">Plectus sambesii</name>
    <dbReference type="NCBI Taxonomy" id="2011161"/>
    <lineage>
        <taxon>Eukaryota</taxon>
        <taxon>Metazoa</taxon>
        <taxon>Ecdysozoa</taxon>
        <taxon>Nematoda</taxon>
        <taxon>Chromadorea</taxon>
        <taxon>Plectida</taxon>
        <taxon>Plectina</taxon>
        <taxon>Plectoidea</taxon>
        <taxon>Plectidae</taxon>
        <taxon>Plectus</taxon>
    </lineage>
</organism>
<dbReference type="InterPro" id="IPR049780">
    <property type="entry name" value="PH_KIFIA_KIFIB"/>
</dbReference>
<accession>A0A914X161</accession>
<sequence length="296" mass="32785">MADMPVERVRLFLRLRERLKQEGKGKDAKASTEPKTPVSPCAPKRPIPEKITMNSKEKTIVSKVIGLINQRVPINKEPPTGKTTAELTEESPSSSLGSSLASSAASDMNKGAGLLVKSSPSMDLLSKLKSKSDQNLQHSTSDGDSGIKKSMSSSKLAQISLFVPEVTEERIGVVVSKKGYMNFLEEKTQGWIKRWVVVRRPYILLFRDDRDLVVRGIINLANARIEYSEDQQAMLKVPNTFSVCTSHRGFLMQTMTNEEVYDWLYAINPLLAGQMRSKSGMIAPHNLPPIQSPTSP</sequence>
<dbReference type="Pfam" id="PF00169">
    <property type="entry name" value="PH"/>
    <property type="match status" value="1"/>
</dbReference>
<evidence type="ECO:0000313" key="4">
    <source>
        <dbReference type="WBParaSite" id="PSAMB.scaffold6015size10377.g27767.t1"/>
    </source>
</evidence>
<feature type="domain" description="PH" evidence="2">
    <location>
        <begin position="174"/>
        <end position="272"/>
    </location>
</feature>
<feature type="compositionally biased region" description="Low complexity" evidence="1">
    <location>
        <begin position="83"/>
        <end position="104"/>
    </location>
</feature>
<feature type="region of interest" description="Disordered" evidence="1">
    <location>
        <begin position="20"/>
        <end position="48"/>
    </location>
</feature>
<dbReference type="InterPro" id="IPR001849">
    <property type="entry name" value="PH_domain"/>
</dbReference>
<dbReference type="WBParaSite" id="PSAMB.scaffold6015size10377.g27767.t1">
    <property type="protein sequence ID" value="PSAMB.scaffold6015size10377.g27767.t1"/>
    <property type="gene ID" value="PSAMB.scaffold6015size10377.g27767"/>
</dbReference>
<feature type="compositionally biased region" description="Basic and acidic residues" evidence="1">
    <location>
        <begin position="20"/>
        <end position="32"/>
    </location>
</feature>
<keyword evidence="3" id="KW-1185">Reference proteome</keyword>
<dbReference type="AlphaFoldDB" id="A0A914X161"/>
<feature type="region of interest" description="Disordered" evidence="1">
    <location>
        <begin position="72"/>
        <end position="104"/>
    </location>
</feature>
<dbReference type="SUPFAM" id="SSF50729">
    <property type="entry name" value="PH domain-like"/>
    <property type="match status" value="1"/>
</dbReference>
<dbReference type="GO" id="GO:0048490">
    <property type="term" value="P:anterograde synaptic vesicle transport"/>
    <property type="evidence" value="ECO:0007669"/>
    <property type="project" value="UniProtKB-ARBA"/>
</dbReference>
<dbReference type="FunFam" id="2.30.29.30:FF:000204">
    <property type="entry name" value="kinesin-like protein unc-104 isoform X6"/>
    <property type="match status" value="1"/>
</dbReference>
<dbReference type="GO" id="GO:1904115">
    <property type="term" value="C:axon cytoplasm"/>
    <property type="evidence" value="ECO:0007669"/>
    <property type="project" value="GOC"/>
</dbReference>
<evidence type="ECO:0000256" key="1">
    <source>
        <dbReference type="SAM" id="MobiDB-lite"/>
    </source>
</evidence>
<dbReference type="Proteomes" id="UP000887566">
    <property type="component" value="Unplaced"/>
</dbReference>
<evidence type="ECO:0000313" key="3">
    <source>
        <dbReference type="Proteomes" id="UP000887566"/>
    </source>
</evidence>
<feature type="region of interest" description="Disordered" evidence="1">
    <location>
        <begin position="128"/>
        <end position="149"/>
    </location>
</feature>
<dbReference type="PROSITE" id="PS50003">
    <property type="entry name" value="PH_DOMAIN"/>
    <property type="match status" value="1"/>
</dbReference>
<dbReference type="SMART" id="SM00233">
    <property type="entry name" value="PH"/>
    <property type="match status" value="1"/>
</dbReference>
<feature type="compositionally biased region" description="Polar residues" evidence="1">
    <location>
        <begin position="133"/>
        <end position="143"/>
    </location>
</feature>
<proteinExistence type="predicted"/>
<dbReference type="InterPro" id="IPR011993">
    <property type="entry name" value="PH-like_dom_sf"/>
</dbReference>
<protein>
    <submittedName>
        <fullName evidence="4">PH domain-containing protein</fullName>
    </submittedName>
</protein>
<name>A0A914X161_9BILA</name>
<dbReference type="CDD" id="cd01233">
    <property type="entry name" value="PH_KIFIA_KIFIB"/>
    <property type="match status" value="1"/>
</dbReference>
<evidence type="ECO:0000259" key="2">
    <source>
        <dbReference type="PROSITE" id="PS50003"/>
    </source>
</evidence>